<accession>A0A7K3WL29</accession>
<organism evidence="2 3">
    <name type="scientific">Cryomorpha ignava</name>
    <dbReference type="NCBI Taxonomy" id="101383"/>
    <lineage>
        <taxon>Bacteria</taxon>
        <taxon>Pseudomonadati</taxon>
        <taxon>Bacteroidota</taxon>
        <taxon>Flavobacteriia</taxon>
        <taxon>Flavobacteriales</taxon>
        <taxon>Cryomorphaceae</taxon>
        <taxon>Cryomorpha</taxon>
    </lineage>
</organism>
<name>A0A7K3WL29_9FLAO</name>
<reference evidence="2 3" key="1">
    <citation type="submission" date="2020-02" db="EMBL/GenBank/DDBJ databases">
        <title>Out from the shadows clarifying the taxonomy of the family Cryomorphaceae and related taxa by utilizing the GTDB taxonomic framework.</title>
        <authorList>
            <person name="Bowman J.P."/>
        </authorList>
    </citation>
    <scope>NUCLEOTIDE SEQUENCE [LARGE SCALE GENOMIC DNA]</scope>
    <source>
        <strain evidence="2 3">QSSC 1-22</strain>
    </source>
</reference>
<keyword evidence="3" id="KW-1185">Reference proteome</keyword>
<feature type="signal peptide" evidence="1">
    <location>
        <begin position="1"/>
        <end position="22"/>
    </location>
</feature>
<gene>
    <name evidence="2" type="ORF">G3O08_02395</name>
</gene>
<evidence type="ECO:0000313" key="3">
    <source>
        <dbReference type="Proteomes" id="UP000486602"/>
    </source>
</evidence>
<dbReference type="InterPro" id="IPR019619">
    <property type="entry name" value="DUF2490"/>
</dbReference>
<dbReference type="Proteomes" id="UP000486602">
    <property type="component" value="Unassembled WGS sequence"/>
</dbReference>
<dbReference type="AlphaFoldDB" id="A0A7K3WL29"/>
<dbReference type="Pfam" id="PF10677">
    <property type="entry name" value="DUF2490"/>
    <property type="match status" value="1"/>
</dbReference>
<protein>
    <submittedName>
        <fullName evidence="2">DUF2490 domain-containing protein</fullName>
    </submittedName>
</protein>
<comment type="caution">
    <text evidence="2">The sequence shown here is derived from an EMBL/GenBank/DDBJ whole genome shotgun (WGS) entry which is preliminary data.</text>
</comment>
<proteinExistence type="predicted"/>
<feature type="chain" id="PRO_5029561599" evidence="1">
    <location>
        <begin position="23"/>
        <end position="227"/>
    </location>
</feature>
<evidence type="ECO:0000256" key="1">
    <source>
        <dbReference type="SAM" id="SignalP"/>
    </source>
</evidence>
<evidence type="ECO:0000313" key="2">
    <source>
        <dbReference type="EMBL" id="NEN22350.1"/>
    </source>
</evidence>
<keyword evidence="1" id="KW-0732">Signal</keyword>
<dbReference type="RefSeq" id="WP_163283056.1">
    <property type="nucleotide sequence ID" value="NZ_JAAGVY010000002.1"/>
</dbReference>
<dbReference type="EMBL" id="JAAGVY010000002">
    <property type="protein sequence ID" value="NEN22350.1"/>
    <property type="molecule type" value="Genomic_DNA"/>
</dbReference>
<sequence length="227" mass="26473">MNIRIKLLLALLLVTASKTVFAQIPTRVGFLPSINYNHKLNTNWDVNLKYESRHFVYNNNTSESRDFNYNYGLSDFSALVGRKVGLNSKVVAGFLTRIEPDIVVYRTIQQFIFQTKLASFRLAHRIAADQTFSPEENPEFRLRYRVSAEIPLSGLKVDVKEFYIKFNTELLNSLQNDEYDLEFRVVPNIGYVINDQQKIELGLDNRFDSLIDNETRLTSWISINWYL</sequence>